<sequence length="785" mass="81808">MPRLGLAFFCSGFAALLCQIVWQRMLGIFAGSDTISAALVVGAFLAGLGLGSILGARAADRLAPARALVGFALCEAGVALCAVVSKPFLYDWLALSMAGRVDAPLAVFALCFAGLAVPTTLMGASLPLLSRAVATSLDTVAERIGRLYGLNTLGAGLGALLGGWLVLGNIGFEAALALAAALELAAAALALTLLPGLQGAASAAAATGHAKAAAAGASAPAPFGGLPLWCGLVFLSGYVIVALEIVWVRLMGQVGQFHAYLFPTVLGVFLLADGAGMAWGARMVRRMDDPRPAFFAAQGGGFVLAAALVGALWLALPHPPLASLMGVDNSRFSAEAMGTTVALAVLVVGPPAFLIGMTFAFAQKAVQRDLASVGARVGWVQLANIAGNAAGSLGTGLVTLHLLGTMGTLKLLAALTLALLLGAWWWRADGGGDRARPRRRRPAPMPAALALGCLLSTVALPGNAAFWRRMHAEPPEGGFVAGAEDRSGVAFYREAPQPGGQRPGSFFIMGFRQGSVPFMEGHVLLGVLGPLLHPAPERVLAIGVGSGGTPWGALVSPQTRELRAVELVGPVLDTLEQIAEARPDGAVAALLADPRVRVEHGDGRRALARGDEAWDVIEADAILPESSHSGLLYSAEFLRTVRGRLKPGGLYVQWAPTARVVDTFAAVFPHTLLLWPFQILVGSDRPIAFDHGELLDRLDSPEVLAHARRGNAEIRSLARLVDGAPQIWTPDTPRAPAALTDMFPRDEFFANQPLLPARRRTQRETALGMGLDGLGEVRVAKRKAQ</sequence>
<organism evidence="3 4">
    <name type="scientific">Craurococcus roseus</name>
    <dbReference type="NCBI Taxonomy" id="77585"/>
    <lineage>
        <taxon>Bacteria</taxon>
        <taxon>Pseudomonadati</taxon>
        <taxon>Pseudomonadota</taxon>
        <taxon>Alphaproteobacteria</taxon>
        <taxon>Acetobacterales</taxon>
        <taxon>Acetobacteraceae</taxon>
        <taxon>Craurococcus</taxon>
    </lineage>
</organism>
<feature type="transmembrane region" description="Helical" evidence="2">
    <location>
        <begin position="409"/>
        <end position="426"/>
    </location>
</feature>
<dbReference type="Proteomes" id="UP001501588">
    <property type="component" value="Unassembled WGS sequence"/>
</dbReference>
<dbReference type="NCBIfam" id="NF037959">
    <property type="entry name" value="MFS_SpdSyn"/>
    <property type="match status" value="1"/>
</dbReference>
<accession>A0ABN1GC94</accession>
<comment type="caution">
    <text evidence="3">The sequence shown here is derived from an EMBL/GenBank/DDBJ whole genome shotgun (WGS) entry which is preliminary data.</text>
</comment>
<dbReference type="Gene3D" id="3.40.50.150">
    <property type="entry name" value="Vaccinia Virus protein VP39"/>
    <property type="match status" value="1"/>
</dbReference>
<dbReference type="InterPro" id="IPR036259">
    <property type="entry name" value="MFS_trans_sf"/>
</dbReference>
<evidence type="ECO:0000256" key="1">
    <source>
        <dbReference type="ARBA" id="ARBA00023115"/>
    </source>
</evidence>
<dbReference type="InterPro" id="IPR029063">
    <property type="entry name" value="SAM-dependent_MTases_sf"/>
</dbReference>
<protein>
    <recommendedName>
        <fullName evidence="5">Spermidine synthase</fullName>
    </recommendedName>
</protein>
<name>A0ABN1GC94_9PROT</name>
<dbReference type="SUPFAM" id="SSF103473">
    <property type="entry name" value="MFS general substrate transporter"/>
    <property type="match status" value="1"/>
</dbReference>
<feature type="transmembrane region" description="Helical" evidence="2">
    <location>
        <begin position="260"/>
        <end position="281"/>
    </location>
</feature>
<evidence type="ECO:0000256" key="2">
    <source>
        <dbReference type="SAM" id="Phobius"/>
    </source>
</evidence>
<dbReference type="Gene3D" id="1.20.1250.20">
    <property type="entry name" value="MFS general substrate transporter like domains"/>
    <property type="match status" value="1"/>
</dbReference>
<dbReference type="PANTHER" id="PTHR43317">
    <property type="entry name" value="THERMOSPERMINE SYNTHASE ACAULIS5"/>
    <property type="match status" value="1"/>
</dbReference>
<evidence type="ECO:0000313" key="3">
    <source>
        <dbReference type="EMBL" id="GAA0608388.1"/>
    </source>
</evidence>
<feature type="transmembrane region" description="Helical" evidence="2">
    <location>
        <begin position="336"/>
        <end position="361"/>
    </location>
</feature>
<feature type="transmembrane region" description="Helical" evidence="2">
    <location>
        <begin position="293"/>
        <end position="316"/>
    </location>
</feature>
<keyword evidence="2" id="KW-0812">Transmembrane</keyword>
<dbReference type="EMBL" id="BAAAFZ010000125">
    <property type="protein sequence ID" value="GAA0608388.1"/>
    <property type="molecule type" value="Genomic_DNA"/>
</dbReference>
<keyword evidence="2" id="KW-1133">Transmembrane helix</keyword>
<keyword evidence="2" id="KW-0472">Membrane</keyword>
<dbReference type="Pfam" id="PF01564">
    <property type="entry name" value="Spermine_synth"/>
    <property type="match status" value="1"/>
</dbReference>
<feature type="transmembrane region" description="Helical" evidence="2">
    <location>
        <begin position="105"/>
        <end position="126"/>
    </location>
</feature>
<evidence type="ECO:0000313" key="4">
    <source>
        <dbReference type="Proteomes" id="UP001501588"/>
    </source>
</evidence>
<evidence type="ECO:0008006" key="5">
    <source>
        <dbReference type="Google" id="ProtNLM"/>
    </source>
</evidence>
<feature type="transmembrane region" description="Helical" evidence="2">
    <location>
        <begin position="447"/>
        <end position="467"/>
    </location>
</feature>
<gene>
    <name evidence="3" type="ORF">GCM10009416_51480</name>
</gene>
<keyword evidence="4" id="KW-1185">Reference proteome</keyword>
<feature type="transmembrane region" description="Helical" evidence="2">
    <location>
        <begin position="34"/>
        <end position="55"/>
    </location>
</feature>
<dbReference type="CDD" id="cd02440">
    <property type="entry name" value="AdoMet_MTases"/>
    <property type="match status" value="1"/>
</dbReference>
<keyword evidence="1" id="KW-0620">Polyamine biosynthesis</keyword>
<reference evidence="3 4" key="1">
    <citation type="journal article" date="2019" name="Int. J. Syst. Evol. Microbiol.">
        <title>The Global Catalogue of Microorganisms (GCM) 10K type strain sequencing project: providing services to taxonomists for standard genome sequencing and annotation.</title>
        <authorList>
            <consortium name="The Broad Institute Genomics Platform"/>
            <consortium name="The Broad Institute Genome Sequencing Center for Infectious Disease"/>
            <person name="Wu L."/>
            <person name="Ma J."/>
        </authorList>
    </citation>
    <scope>NUCLEOTIDE SEQUENCE [LARGE SCALE GENOMIC DNA]</scope>
    <source>
        <strain evidence="3 4">JCM 9933</strain>
    </source>
</reference>
<dbReference type="RefSeq" id="WP_343898343.1">
    <property type="nucleotide sequence ID" value="NZ_BAAAFZ010000125.1"/>
</dbReference>
<feature type="transmembrane region" description="Helical" evidence="2">
    <location>
        <begin position="226"/>
        <end position="248"/>
    </location>
</feature>
<feature type="transmembrane region" description="Helical" evidence="2">
    <location>
        <begin position="382"/>
        <end position="403"/>
    </location>
</feature>
<feature type="transmembrane region" description="Helical" evidence="2">
    <location>
        <begin position="147"/>
        <end position="168"/>
    </location>
</feature>
<dbReference type="SUPFAM" id="SSF53335">
    <property type="entry name" value="S-adenosyl-L-methionine-dependent methyltransferases"/>
    <property type="match status" value="1"/>
</dbReference>
<dbReference type="PANTHER" id="PTHR43317:SF3">
    <property type="entry name" value="BLR2883 PROTEIN"/>
    <property type="match status" value="1"/>
</dbReference>
<feature type="transmembrane region" description="Helical" evidence="2">
    <location>
        <begin position="67"/>
        <end position="85"/>
    </location>
</feature>
<proteinExistence type="predicted"/>